<dbReference type="Proteomes" id="UP000078237">
    <property type="component" value="Unassembled WGS sequence"/>
</dbReference>
<evidence type="ECO:0000313" key="6">
    <source>
        <dbReference type="Proteomes" id="UP000078237"/>
    </source>
</evidence>
<evidence type="ECO:0000256" key="3">
    <source>
        <dbReference type="ARBA" id="ARBA00023239"/>
    </source>
</evidence>
<evidence type="ECO:0000256" key="2">
    <source>
        <dbReference type="ARBA" id="ARBA00022723"/>
    </source>
</evidence>
<dbReference type="STRING" id="100816.A0A175W9G6"/>
<dbReference type="AlphaFoldDB" id="A0A175W9G6"/>
<reference evidence="5 6" key="1">
    <citation type="journal article" date="2016" name="Genome Announc.">
        <title>Genome Sequence of Madurella mycetomatis mm55, Isolated from a Human Mycetoma Case in Sudan.</title>
        <authorList>
            <person name="Smit S."/>
            <person name="Derks M.F."/>
            <person name="Bervoets S."/>
            <person name="Fahal A."/>
            <person name="van Leeuwen W."/>
            <person name="van Belkum A."/>
            <person name="van de Sande W.W."/>
        </authorList>
    </citation>
    <scope>NUCLEOTIDE SEQUENCE [LARGE SCALE GENOMIC DNA]</scope>
    <source>
        <strain evidence="6">mm55</strain>
    </source>
</reference>
<evidence type="ECO:0000313" key="5">
    <source>
        <dbReference type="EMBL" id="KXX80091.1"/>
    </source>
</evidence>
<dbReference type="Pfam" id="PF03328">
    <property type="entry name" value="HpcH_HpaI"/>
    <property type="match status" value="1"/>
</dbReference>
<sequence length="266" mass="28900">MGVDSKMLRSNRLKQVFDQNQRSAMGLWQMLPGSNISRILARSGADFVMVDCEHGNIDDAAMHEAVPAIAALGVSPIVRLPDLQPWMVKRALDSGAHGILVPLIRTVTEVKDVVAAAKFPPQGRRGFGSPFALQNFQSELTLTEYLQQANESLLTMVQIETREALESVEEIAPLVDVVFIGPFDLGNNIGRPIIDGKMELELNEAIARIQKATVAAGKKCGIYCTSGEQAKQYADRGFHMISVATDYISLGAAMVDTMAIARGESK</sequence>
<comment type="caution">
    <text evidence="5">The sequence shown here is derived from an EMBL/GenBank/DDBJ whole genome shotgun (WGS) entry which is preliminary data.</text>
</comment>
<proteinExistence type="inferred from homology"/>
<dbReference type="GO" id="GO:0046872">
    <property type="term" value="F:metal ion binding"/>
    <property type="evidence" value="ECO:0007669"/>
    <property type="project" value="UniProtKB-KW"/>
</dbReference>
<keyword evidence="3" id="KW-0456">Lyase</keyword>
<dbReference type="GO" id="GO:0005737">
    <property type="term" value="C:cytoplasm"/>
    <property type="evidence" value="ECO:0007669"/>
    <property type="project" value="TreeGrafter"/>
</dbReference>
<dbReference type="SUPFAM" id="SSF51621">
    <property type="entry name" value="Phosphoenolpyruvate/pyruvate domain"/>
    <property type="match status" value="1"/>
</dbReference>
<organism evidence="5 6">
    <name type="scientific">Madurella mycetomatis</name>
    <dbReference type="NCBI Taxonomy" id="100816"/>
    <lineage>
        <taxon>Eukaryota</taxon>
        <taxon>Fungi</taxon>
        <taxon>Dikarya</taxon>
        <taxon>Ascomycota</taxon>
        <taxon>Pezizomycotina</taxon>
        <taxon>Sordariomycetes</taxon>
        <taxon>Sordariomycetidae</taxon>
        <taxon>Sordariales</taxon>
        <taxon>Sordariales incertae sedis</taxon>
        <taxon>Madurella</taxon>
    </lineage>
</organism>
<dbReference type="GO" id="GO:0016832">
    <property type="term" value="F:aldehyde-lyase activity"/>
    <property type="evidence" value="ECO:0007669"/>
    <property type="project" value="TreeGrafter"/>
</dbReference>
<dbReference type="EMBL" id="LCTW02000069">
    <property type="protein sequence ID" value="KXX80091.1"/>
    <property type="molecule type" value="Genomic_DNA"/>
</dbReference>
<dbReference type="InterPro" id="IPR050251">
    <property type="entry name" value="HpcH-HpaI_aldolase"/>
</dbReference>
<dbReference type="PANTHER" id="PTHR30502:SF0">
    <property type="entry name" value="PHOSPHOENOLPYRUVATE CARBOXYLASE FAMILY PROTEIN"/>
    <property type="match status" value="1"/>
</dbReference>
<evidence type="ECO:0000259" key="4">
    <source>
        <dbReference type="Pfam" id="PF03328"/>
    </source>
</evidence>
<feature type="domain" description="HpcH/HpaI aldolase/citrate lyase" evidence="4">
    <location>
        <begin position="26"/>
        <end position="249"/>
    </location>
</feature>
<dbReference type="InterPro" id="IPR005000">
    <property type="entry name" value="Aldolase/citrate-lyase_domain"/>
</dbReference>
<dbReference type="InterPro" id="IPR040442">
    <property type="entry name" value="Pyrv_kinase-like_dom_sf"/>
</dbReference>
<keyword evidence="6" id="KW-1185">Reference proteome</keyword>
<dbReference type="OrthoDB" id="1621678at2759"/>
<evidence type="ECO:0000256" key="1">
    <source>
        <dbReference type="ARBA" id="ARBA00005568"/>
    </source>
</evidence>
<keyword evidence="2" id="KW-0479">Metal-binding</keyword>
<dbReference type="PANTHER" id="PTHR30502">
    <property type="entry name" value="2-KETO-3-DEOXY-L-RHAMNONATE ALDOLASE"/>
    <property type="match status" value="1"/>
</dbReference>
<protein>
    <recommendedName>
        <fullName evidence="4">HpcH/HpaI aldolase/citrate lyase domain-containing protein</fullName>
    </recommendedName>
</protein>
<comment type="similarity">
    <text evidence="1">Belongs to the HpcH/HpaI aldolase family.</text>
</comment>
<dbReference type="Gene3D" id="3.20.20.60">
    <property type="entry name" value="Phosphoenolpyruvate-binding domains"/>
    <property type="match status" value="1"/>
</dbReference>
<name>A0A175W9G6_9PEZI</name>
<dbReference type="InterPro" id="IPR015813">
    <property type="entry name" value="Pyrv/PenolPyrv_kinase-like_dom"/>
</dbReference>
<accession>A0A175W9G6</accession>
<dbReference type="VEuPathDB" id="FungiDB:MMYC01_202851"/>
<gene>
    <name evidence="5" type="ORF">MMYC01_202851</name>
</gene>